<evidence type="ECO:0000256" key="4">
    <source>
        <dbReference type="ARBA" id="ARBA00014213"/>
    </source>
</evidence>
<evidence type="ECO:0000256" key="1">
    <source>
        <dbReference type="ARBA" id="ARBA00002265"/>
    </source>
</evidence>
<sequence length="366" mass="39705">MTRVIFRYLFAEALRTWLVVTGVLLFLTLGLGLSRFIGDAAAGELPVDTVLSLAAFSTVENLEIVLPVSVLLGVLLTLGRLCRDNEMSALFAGGAGLGTVYRPFMTLALIVALIAGALSLFAAPRAERAMETLGAATATSAIESLSPGRFRTFLDGDAAFYAERRDDEGNLRNVFIRVERDGEDGEPTETVITADRARQQRDEDTRRVTLVLDDGWRYEGRPGRADYRAVQFAEHGVEVAPPAPEVSGDVETMSVPMLLARDGPEAAAEWQTRVSVPISILILALLALPIGRVPPRAGRYARVIAGILFYVIYVNAVHLVAVSVGEGRLPALLGVWWVHAAVFAVAVALVMREQGVFARRHRRARA</sequence>
<proteinExistence type="inferred from homology"/>
<evidence type="ECO:0000256" key="10">
    <source>
        <dbReference type="ARBA" id="ARBA00023136"/>
    </source>
</evidence>
<comment type="subcellular location">
    <subcellularLocation>
        <location evidence="2">Cell inner membrane</location>
        <topology evidence="2">Multi-pass membrane protein</topology>
    </subcellularLocation>
</comment>
<comment type="subunit">
    <text evidence="11">Component of the lipopolysaccharide transport and assembly complex. The LptBFG transporter is composed of two ATP-binding proteins (LptB) and two transmembrane proteins (LptF and LptG).</text>
</comment>
<dbReference type="PANTHER" id="PTHR33529">
    <property type="entry name" value="SLR0882 PROTEIN-RELATED"/>
    <property type="match status" value="1"/>
</dbReference>
<comment type="caution">
    <text evidence="13">The sequence shown here is derived from an EMBL/GenBank/DDBJ whole genome shotgun (WGS) entry which is preliminary data.</text>
</comment>
<dbReference type="GO" id="GO:0015920">
    <property type="term" value="P:lipopolysaccharide transport"/>
    <property type="evidence" value="ECO:0007669"/>
    <property type="project" value="TreeGrafter"/>
</dbReference>
<feature type="transmembrane region" description="Helical" evidence="12">
    <location>
        <begin position="331"/>
        <end position="351"/>
    </location>
</feature>
<dbReference type="GO" id="GO:0043190">
    <property type="term" value="C:ATP-binding cassette (ABC) transporter complex"/>
    <property type="evidence" value="ECO:0007669"/>
    <property type="project" value="InterPro"/>
</dbReference>
<organism evidence="13 14">
    <name type="scientific">Salinisphaera orenii YIM 95161</name>
    <dbReference type="NCBI Taxonomy" id="1051139"/>
    <lineage>
        <taxon>Bacteria</taxon>
        <taxon>Pseudomonadati</taxon>
        <taxon>Pseudomonadota</taxon>
        <taxon>Gammaproteobacteria</taxon>
        <taxon>Salinisphaerales</taxon>
        <taxon>Salinisphaeraceae</taxon>
        <taxon>Salinisphaera</taxon>
    </lineage>
</organism>
<keyword evidence="5" id="KW-0813">Transport</keyword>
<accession>A0A423QAB7</accession>
<evidence type="ECO:0000256" key="8">
    <source>
        <dbReference type="ARBA" id="ARBA00022692"/>
    </source>
</evidence>
<keyword evidence="6" id="KW-1003">Cell membrane</keyword>
<evidence type="ECO:0000256" key="2">
    <source>
        <dbReference type="ARBA" id="ARBA00004429"/>
    </source>
</evidence>
<keyword evidence="7" id="KW-0997">Cell inner membrane</keyword>
<name>A0A423QAB7_9GAMM</name>
<dbReference type="GO" id="GO:0055085">
    <property type="term" value="P:transmembrane transport"/>
    <property type="evidence" value="ECO:0007669"/>
    <property type="project" value="InterPro"/>
</dbReference>
<dbReference type="InterPro" id="IPR030922">
    <property type="entry name" value="LptF"/>
</dbReference>
<feature type="transmembrane region" description="Helical" evidence="12">
    <location>
        <begin position="103"/>
        <end position="123"/>
    </location>
</feature>
<comment type="function">
    <text evidence="1">Part of the ABC transporter complex LptBFG involved in the translocation of lipopolysaccharide (LPS) from the inner membrane to the outer membrane.</text>
</comment>
<feature type="transmembrane region" description="Helical" evidence="12">
    <location>
        <begin position="303"/>
        <end position="325"/>
    </location>
</feature>
<evidence type="ECO:0000256" key="6">
    <source>
        <dbReference type="ARBA" id="ARBA00022475"/>
    </source>
</evidence>
<evidence type="ECO:0000313" key="13">
    <source>
        <dbReference type="EMBL" id="ROO37537.1"/>
    </source>
</evidence>
<comment type="similarity">
    <text evidence="3">Belongs to the LptF/LptG family.</text>
</comment>
<keyword evidence="9 12" id="KW-1133">Transmembrane helix</keyword>
<evidence type="ECO:0000256" key="9">
    <source>
        <dbReference type="ARBA" id="ARBA00022989"/>
    </source>
</evidence>
<gene>
    <name evidence="13" type="ORF">SAHL_01405</name>
</gene>
<protein>
    <recommendedName>
        <fullName evidence="4">Lipopolysaccharide export system permease protein LptF</fullName>
    </recommendedName>
</protein>
<dbReference type="AlphaFoldDB" id="A0A423QAB7"/>
<dbReference type="Proteomes" id="UP000285123">
    <property type="component" value="Unassembled WGS sequence"/>
</dbReference>
<evidence type="ECO:0000256" key="5">
    <source>
        <dbReference type="ARBA" id="ARBA00022448"/>
    </source>
</evidence>
<dbReference type="PANTHER" id="PTHR33529:SF7">
    <property type="entry name" value="LIPOPOLYSACCHARIDE EXPORT SYSTEM PERMEASE PROTEIN LPTF"/>
    <property type="match status" value="1"/>
</dbReference>
<evidence type="ECO:0000256" key="11">
    <source>
        <dbReference type="ARBA" id="ARBA00026081"/>
    </source>
</evidence>
<reference evidence="13 14" key="1">
    <citation type="submission" date="2013-10" db="EMBL/GenBank/DDBJ databases">
        <title>Salinisphaera halophila YIM 95161 Genome Sequencing.</title>
        <authorList>
            <person name="Lai Q."/>
            <person name="Li C."/>
            <person name="Shao Z."/>
        </authorList>
    </citation>
    <scope>NUCLEOTIDE SEQUENCE [LARGE SCALE GENOMIC DNA]</scope>
    <source>
        <strain evidence="13 14">YIM 95161</strain>
    </source>
</reference>
<keyword evidence="10 12" id="KW-0472">Membrane</keyword>
<evidence type="ECO:0000256" key="7">
    <source>
        <dbReference type="ARBA" id="ARBA00022519"/>
    </source>
</evidence>
<evidence type="ECO:0000256" key="12">
    <source>
        <dbReference type="SAM" id="Phobius"/>
    </source>
</evidence>
<dbReference type="RefSeq" id="WP_123589638.1">
    <property type="nucleotide sequence ID" value="NZ_AYKF01000002.1"/>
</dbReference>
<evidence type="ECO:0000256" key="3">
    <source>
        <dbReference type="ARBA" id="ARBA00007725"/>
    </source>
</evidence>
<dbReference type="Pfam" id="PF03739">
    <property type="entry name" value="LptF_LptG"/>
    <property type="match status" value="1"/>
</dbReference>
<keyword evidence="8 12" id="KW-0812">Transmembrane</keyword>
<dbReference type="NCBIfam" id="TIGR04407">
    <property type="entry name" value="LptF_YjgP"/>
    <property type="match status" value="1"/>
</dbReference>
<evidence type="ECO:0000313" key="14">
    <source>
        <dbReference type="Proteomes" id="UP000285123"/>
    </source>
</evidence>
<dbReference type="OrthoDB" id="9778062at2"/>
<dbReference type="InterPro" id="IPR005495">
    <property type="entry name" value="LptG/LptF_permease"/>
</dbReference>
<dbReference type="EMBL" id="AYKF01000002">
    <property type="protein sequence ID" value="ROO37537.1"/>
    <property type="molecule type" value="Genomic_DNA"/>
</dbReference>